<sequence>MSRGLQLLLLSCGRARERLWPPPPRETPFLSLAHGARSLSLAACSLAPATREVKVACSEDVDLPCTAPWDPRVPYTVSWTKHAFVFVCFALGCIWVKCLCVPRGTTIDLEAQGFPPKRGFDSRRGGSCVGSWVQLGKNFGKRRMLVAVNNS</sequence>
<dbReference type="PANTHER" id="PTHR15193:SF1">
    <property type="entry name" value="CD83 ANTIGEN"/>
    <property type="match status" value="1"/>
</dbReference>
<accession>A0ABM0RKC7</accession>
<dbReference type="RefSeq" id="XP_008581068.1">
    <property type="nucleotide sequence ID" value="XM_008582846.1"/>
</dbReference>
<organism evidence="1 2">
    <name type="scientific">Galeopterus variegatus</name>
    <name type="common">Malayan flying lemur</name>
    <name type="synonym">Cynocephalus variegatus</name>
    <dbReference type="NCBI Taxonomy" id="482537"/>
    <lineage>
        <taxon>Eukaryota</taxon>
        <taxon>Metazoa</taxon>
        <taxon>Chordata</taxon>
        <taxon>Craniata</taxon>
        <taxon>Vertebrata</taxon>
        <taxon>Euteleostomi</taxon>
        <taxon>Mammalia</taxon>
        <taxon>Eutheria</taxon>
        <taxon>Euarchontoglires</taxon>
        <taxon>Dermoptera</taxon>
        <taxon>Cynocephalidae</taxon>
        <taxon>Galeopterus</taxon>
    </lineage>
</organism>
<keyword evidence="1" id="KW-1185">Reference proteome</keyword>
<reference evidence="2" key="1">
    <citation type="submission" date="2025-08" db="UniProtKB">
        <authorList>
            <consortium name="RefSeq"/>
        </authorList>
    </citation>
    <scope>IDENTIFICATION</scope>
</reference>
<protein>
    <submittedName>
        <fullName evidence="2">CD83 antigen</fullName>
    </submittedName>
</protein>
<evidence type="ECO:0000313" key="1">
    <source>
        <dbReference type="Proteomes" id="UP000694923"/>
    </source>
</evidence>
<evidence type="ECO:0000313" key="2">
    <source>
        <dbReference type="RefSeq" id="XP_008581068.1"/>
    </source>
</evidence>
<dbReference type="GeneID" id="103598785"/>
<gene>
    <name evidence="2" type="primary">CD83</name>
</gene>
<name>A0ABM0RKC7_GALVR</name>
<dbReference type="Proteomes" id="UP000694923">
    <property type="component" value="Unplaced"/>
</dbReference>
<proteinExistence type="predicted"/>
<dbReference type="PANTHER" id="PTHR15193">
    <property type="entry name" value="CD83 ANTIGEN"/>
    <property type="match status" value="1"/>
</dbReference>